<gene>
    <name evidence="1" type="ORF">F5148DRAFT_1018298</name>
</gene>
<dbReference type="EMBL" id="JAGFNK010000282">
    <property type="protein sequence ID" value="KAI9454116.1"/>
    <property type="molecule type" value="Genomic_DNA"/>
</dbReference>
<name>A0ACC0U0B2_9AGAM</name>
<keyword evidence="1" id="KW-0489">Methyltransferase</keyword>
<reference evidence="1" key="1">
    <citation type="submission" date="2021-03" db="EMBL/GenBank/DDBJ databases">
        <title>Evolutionary priming and transition to the ectomycorrhizal habit in an iconic lineage of mushroom-forming fungi: is preadaptation a requirement?</title>
        <authorList>
            <consortium name="DOE Joint Genome Institute"/>
            <person name="Looney B.P."/>
            <person name="Miyauchi S."/>
            <person name="Morin E."/>
            <person name="Drula E."/>
            <person name="Courty P.E."/>
            <person name="Chicoki N."/>
            <person name="Fauchery L."/>
            <person name="Kohler A."/>
            <person name="Kuo A."/>
            <person name="LaButti K."/>
            <person name="Pangilinan J."/>
            <person name="Lipzen A."/>
            <person name="Riley R."/>
            <person name="Andreopoulos W."/>
            <person name="He G."/>
            <person name="Johnson J."/>
            <person name="Barry K.W."/>
            <person name="Grigoriev I.V."/>
            <person name="Nagy L."/>
            <person name="Hibbett D."/>
            <person name="Henrissat B."/>
            <person name="Matheny P.B."/>
            <person name="Labbe J."/>
            <person name="Martin A.F."/>
        </authorList>
    </citation>
    <scope>NUCLEOTIDE SEQUENCE</scope>
    <source>
        <strain evidence="1">BPL698</strain>
    </source>
</reference>
<keyword evidence="2" id="KW-1185">Reference proteome</keyword>
<organism evidence="1 2">
    <name type="scientific">Russula earlei</name>
    <dbReference type="NCBI Taxonomy" id="71964"/>
    <lineage>
        <taxon>Eukaryota</taxon>
        <taxon>Fungi</taxon>
        <taxon>Dikarya</taxon>
        <taxon>Basidiomycota</taxon>
        <taxon>Agaricomycotina</taxon>
        <taxon>Agaricomycetes</taxon>
        <taxon>Russulales</taxon>
        <taxon>Russulaceae</taxon>
        <taxon>Russula</taxon>
    </lineage>
</organism>
<dbReference type="Proteomes" id="UP001207468">
    <property type="component" value="Unassembled WGS sequence"/>
</dbReference>
<sequence>MSSTIGSHVSRHDVTGWSATVYRSVASYVYSPEATASVLQSLDANPGERILDLGCGSGDVTVKIAHLVGPEGIVVGVDLSENMIAMARETTMLPDIHLIVGDIQEREFLKKLPTDFVGDCDKVFSNAALHWCSRDPLAVLVNVHRILKEGGLFVAEMGGHGNIAGVRDALHAALRKRGIDPIARDPWFFPTPEEYTALLRSAGLEPFHVSLRPRSTSFGDLAGWIRLFGGTFLEGIGSKDKQELVNEVVASCRESGACHWDDEKMLWNLEYVRLRVVAAKAGIHGDLQDGRNRLG</sequence>
<proteinExistence type="predicted"/>
<protein>
    <submittedName>
        <fullName evidence="1">S-adenosyl-L-methionine-dependent methyltransferase</fullName>
    </submittedName>
</protein>
<evidence type="ECO:0000313" key="2">
    <source>
        <dbReference type="Proteomes" id="UP001207468"/>
    </source>
</evidence>
<comment type="caution">
    <text evidence="1">The sequence shown here is derived from an EMBL/GenBank/DDBJ whole genome shotgun (WGS) entry which is preliminary data.</text>
</comment>
<keyword evidence="1" id="KW-0808">Transferase</keyword>
<accession>A0ACC0U0B2</accession>
<evidence type="ECO:0000313" key="1">
    <source>
        <dbReference type="EMBL" id="KAI9454116.1"/>
    </source>
</evidence>